<keyword evidence="3" id="KW-0862">Zinc</keyword>
<organism evidence="6">
    <name type="scientific">Odontella aurita</name>
    <dbReference type="NCBI Taxonomy" id="265563"/>
    <lineage>
        <taxon>Eukaryota</taxon>
        <taxon>Sar</taxon>
        <taxon>Stramenopiles</taxon>
        <taxon>Ochrophyta</taxon>
        <taxon>Bacillariophyta</taxon>
        <taxon>Mediophyceae</taxon>
        <taxon>Biddulphiophycidae</taxon>
        <taxon>Eupodiscales</taxon>
        <taxon>Odontellaceae</taxon>
        <taxon>Odontella</taxon>
    </lineage>
</organism>
<gene>
    <name evidence="6" type="ORF">OAUR00152_LOCUS21452</name>
</gene>
<proteinExistence type="predicted"/>
<name>A0A7S4J4J9_9STRA</name>
<dbReference type="PANTHER" id="PTHR33704:SF1">
    <property type="entry name" value="PROTEIN HEAT INTOLERANT 4-RELATED"/>
    <property type="match status" value="1"/>
</dbReference>
<evidence type="ECO:0000256" key="2">
    <source>
        <dbReference type="ARBA" id="ARBA00022771"/>
    </source>
</evidence>
<dbReference type="PANTHER" id="PTHR33704">
    <property type="entry name" value="PROTEIN HEAT INTOLERANT 4-RELATED"/>
    <property type="match status" value="1"/>
</dbReference>
<dbReference type="PROSITE" id="PS01358">
    <property type="entry name" value="ZF_RANBP2_1"/>
    <property type="match status" value="1"/>
</dbReference>
<accession>A0A7S4J4J9</accession>
<dbReference type="GO" id="GO:1900034">
    <property type="term" value="P:regulation of cellular response to heat"/>
    <property type="evidence" value="ECO:0007669"/>
    <property type="project" value="InterPro"/>
</dbReference>
<evidence type="ECO:0000256" key="4">
    <source>
        <dbReference type="PROSITE-ProRule" id="PRU00322"/>
    </source>
</evidence>
<reference evidence="6" key="1">
    <citation type="submission" date="2021-01" db="EMBL/GenBank/DDBJ databases">
        <authorList>
            <person name="Corre E."/>
            <person name="Pelletier E."/>
            <person name="Niang G."/>
            <person name="Scheremetjew M."/>
            <person name="Finn R."/>
            <person name="Kale V."/>
            <person name="Holt S."/>
            <person name="Cochrane G."/>
            <person name="Meng A."/>
            <person name="Brown T."/>
            <person name="Cohen L."/>
        </authorList>
    </citation>
    <scope>NUCLEOTIDE SEQUENCE</scope>
    <source>
        <strain evidence="6">Isolate 1302-5</strain>
    </source>
</reference>
<feature type="domain" description="RanBP2-type" evidence="5">
    <location>
        <begin position="1"/>
        <end position="30"/>
    </location>
</feature>
<evidence type="ECO:0000313" key="6">
    <source>
        <dbReference type="EMBL" id="CAE2251258.1"/>
    </source>
</evidence>
<dbReference type="InterPro" id="IPR001876">
    <property type="entry name" value="Znf_RanBP2"/>
</dbReference>
<evidence type="ECO:0000256" key="3">
    <source>
        <dbReference type="ARBA" id="ARBA00022833"/>
    </source>
</evidence>
<dbReference type="InterPro" id="IPR039313">
    <property type="entry name" value="HIT4"/>
</dbReference>
<protein>
    <recommendedName>
        <fullName evidence="5">RanBP2-type domain-containing protein</fullName>
    </recommendedName>
</protein>
<dbReference type="EMBL" id="HBKQ01031530">
    <property type="protein sequence ID" value="CAE2251258.1"/>
    <property type="molecule type" value="Transcribed_RNA"/>
</dbReference>
<dbReference type="AlphaFoldDB" id="A0A7S4J4J9"/>
<keyword evidence="2 4" id="KW-0863">Zinc-finger</keyword>
<dbReference type="GO" id="GO:0008270">
    <property type="term" value="F:zinc ion binding"/>
    <property type="evidence" value="ECO:0007669"/>
    <property type="project" value="UniProtKB-KW"/>
</dbReference>
<evidence type="ECO:0000256" key="1">
    <source>
        <dbReference type="ARBA" id="ARBA00022723"/>
    </source>
</evidence>
<dbReference type="PROSITE" id="PS50199">
    <property type="entry name" value="ZF_RANBP2_2"/>
    <property type="match status" value="1"/>
</dbReference>
<evidence type="ECO:0000259" key="5">
    <source>
        <dbReference type="PROSITE" id="PS50199"/>
    </source>
</evidence>
<sequence>MKGGWKCSICNVHNNEIHNSCSSCEARRNTNETTGNSSDTLPSAPPVAGFNCSVSRGAEGNNPAASFGKNGFMFGGPKGDSISSIGINGFTFGAPTPVAKTATVPVQASAMTSTTHSAREMSRCSIDLSRLGAALEDISSKKIDWKSIHIVGEQIHTGVISGIHGGTGTGEQWDFTHLPRVIQEVLNKSEEFDVYLFGGSTPVDFDSDRSSAVAGVVPVPTICAIVIRRGSIPPEYVAIRNYQSHGETILSFPAQRLSWVQVANCVFALKNRLRSCTVRNRGESDLFSREYSSLYTQTPSSDWKQDQFGKLDVRHANFEYSPDDTNSEDTLISEEFNKGFDKLEDFIPDFLERHDLGEEHCDGVKQAIRYAFVKARGEKQAKIDMLGSKYDPSVLENMKVVKIYPRNNFIKDHQKVVYVNEYYGNAYKVV</sequence>
<keyword evidence="1" id="KW-0479">Metal-binding</keyword>